<dbReference type="Proteomes" id="UP000224303">
    <property type="component" value="Unassembled WGS sequence"/>
</dbReference>
<evidence type="ECO:0000313" key="3">
    <source>
        <dbReference type="Proteomes" id="UP000224303"/>
    </source>
</evidence>
<gene>
    <name evidence="2" type="ORF">CQR37_07205</name>
</gene>
<dbReference type="EMBL" id="PCGC01000012">
    <property type="protein sequence ID" value="PHL21728.1"/>
    <property type="molecule type" value="Genomic_DNA"/>
</dbReference>
<dbReference type="Pfam" id="PF13274">
    <property type="entry name" value="SocA_Panacea"/>
    <property type="match status" value="1"/>
</dbReference>
<dbReference type="RefSeq" id="WP_072538561.1">
    <property type="nucleotide sequence ID" value="NZ_PCGC01000012.1"/>
</dbReference>
<organism evidence="2 3">
    <name type="scientific">Enterococcus faecium</name>
    <name type="common">Streptococcus faecium</name>
    <dbReference type="NCBI Taxonomy" id="1352"/>
    <lineage>
        <taxon>Bacteria</taxon>
        <taxon>Bacillati</taxon>
        <taxon>Bacillota</taxon>
        <taxon>Bacilli</taxon>
        <taxon>Lactobacillales</taxon>
        <taxon>Enterococcaceae</taxon>
        <taxon>Enterococcus</taxon>
    </lineage>
</organism>
<evidence type="ECO:0000259" key="1">
    <source>
        <dbReference type="Pfam" id="PF13274"/>
    </source>
</evidence>
<dbReference type="InterPro" id="IPR025272">
    <property type="entry name" value="SocA_Panacea"/>
</dbReference>
<protein>
    <recommendedName>
        <fullName evidence="1">Antitoxin SocA-like Panacea domain-containing protein</fullName>
    </recommendedName>
</protein>
<reference evidence="2 3" key="1">
    <citation type="submission" date="2017-10" db="EMBL/GenBank/DDBJ databases">
        <title>Draft genomes of the Enterococcus faecium isolated from human feces before and after Helicobacter pylori eradication therapy.</title>
        <authorList>
            <person name="Prianichniikov N.A."/>
            <person name="Glushchenko O.E."/>
            <person name="Malakhova M.V."/>
        </authorList>
    </citation>
    <scope>NUCLEOTIDE SEQUENCE [LARGE SCALE GENOMIC DNA]</scope>
    <source>
        <strain evidence="2 3">Hp_5-7</strain>
    </source>
</reference>
<sequence length="225" mass="26269">MLNTSKRRLYLSAWFFKNSPKEFFASLKLQKFLFFYEMFNYSLDNEIHLDYLKGYKNGPVYSDVYGDYTYRVEEFQTKLEEIISGVKDKVALNVFEPVNEDIAKKAAFLVSVLSKSELSELSHEFDIWKNKEARIESGEKQVKLELEDLSSKDKSLAKELYDLYSLDFIDNSFVISVNETKFIIDKSQRSQVTSELEEVLEEISKEEEDNPVYISIEDGVIVVDD</sequence>
<proteinExistence type="predicted"/>
<dbReference type="AlphaFoldDB" id="A0A2G0EB66"/>
<comment type="caution">
    <text evidence="2">The sequence shown here is derived from an EMBL/GenBank/DDBJ whole genome shotgun (WGS) entry which is preliminary data.</text>
</comment>
<evidence type="ECO:0000313" key="2">
    <source>
        <dbReference type="EMBL" id="PHL21728.1"/>
    </source>
</evidence>
<accession>A0A2G0EB66</accession>
<name>A0A2G0EB66_ENTFC</name>
<feature type="domain" description="Antitoxin SocA-like Panacea" evidence="1">
    <location>
        <begin position="29"/>
        <end position="129"/>
    </location>
</feature>